<comment type="caution">
    <text evidence="2">The sequence shown here is derived from an EMBL/GenBank/DDBJ whole genome shotgun (WGS) entry which is preliminary data.</text>
</comment>
<accession>A0ABQ1KA09</accession>
<keyword evidence="1" id="KW-1133">Transmembrane helix</keyword>
<name>A0ABQ1KA09_9GAMM</name>
<proteinExistence type="predicted"/>
<evidence type="ECO:0000313" key="3">
    <source>
        <dbReference type="Proteomes" id="UP000629025"/>
    </source>
</evidence>
<protein>
    <submittedName>
        <fullName evidence="2">Uncharacterized protein</fullName>
    </submittedName>
</protein>
<gene>
    <name evidence="2" type="ORF">GCM10011352_14230</name>
</gene>
<reference evidence="3" key="1">
    <citation type="journal article" date="2019" name="Int. J. Syst. Evol. Microbiol.">
        <title>The Global Catalogue of Microorganisms (GCM) 10K type strain sequencing project: providing services to taxonomists for standard genome sequencing and annotation.</title>
        <authorList>
            <consortium name="The Broad Institute Genomics Platform"/>
            <consortium name="The Broad Institute Genome Sequencing Center for Infectious Disease"/>
            <person name="Wu L."/>
            <person name="Ma J."/>
        </authorList>
    </citation>
    <scope>NUCLEOTIDE SEQUENCE [LARGE SCALE GENOMIC DNA]</scope>
    <source>
        <strain evidence="3">CGMCC 1.15341</strain>
    </source>
</reference>
<evidence type="ECO:0000256" key="1">
    <source>
        <dbReference type="SAM" id="Phobius"/>
    </source>
</evidence>
<keyword evidence="1" id="KW-0472">Membrane</keyword>
<keyword evidence="1" id="KW-0812">Transmembrane</keyword>
<keyword evidence="3" id="KW-1185">Reference proteome</keyword>
<dbReference type="Proteomes" id="UP000629025">
    <property type="component" value="Unassembled WGS sequence"/>
</dbReference>
<dbReference type="RefSeq" id="WP_188746765.1">
    <property type="nucleotide sequence ID" value="NZ_BMIJ01000003.1"/>
</dbReference>
<evidence type="ECO:0000313" key="2">
    <source>
        <dbReference type="EMBL" id="GGB89386.1"/>
    </source>
</evidence>
<sequence>MKTPEQGRLLALSLLGLVLFSPPLLLLFDQPGIANFSTLSGIIFLIWALLILCAALILERHHEE</sequence>
<feature type="transmembrane region" description="Helical" evidence="1">
    <location>
        <begin position="37"/>
        <end position="58"/>
    </location>
</feature>
<organism evidence="2 3">
    <name type="scientific">Marinobacterium zhoushanense</name>
    <dbReference type="NCBI Taxonomy" id="1679163"/>
    <lineage>
        <taxon>Bacteria</taxon>
        <taxon>Pseudomonadati</taxon>
        <taxon>Pseudomonadota</taxon>
        <taxon>Gammaproteobacteria</taxon>
        <taxon>Oceanospirillales</taxon>
        <taxon>Oceanospirillaceae</taxon>
        <taxon>Marinobacterium</taxon>
    </lineage>
</organism>
<dbReference type="EMBL" id="BMIJ01000003">
    <property type="protein sequence ID" value="GGB89386.1"/>
    <property type="molecule type" value="Genomic_DNA"/>
</dbReference>